<dbReference type="OrthoDB" id="25826at2759"/>
<dbReference type="InterPro" id="IPR037396">
    <property type="entry name" value="FMN_HAD"/>
</dbReference>
<dbReference type="AlphaFoldDB" id="A0A8B7Z610"/>
<keyword evidence="12" id="KW-1185">Reference proteome</keyword>
<dbReference type="PROSITE" id="PS00557">
    <property type="entry name" value="FMN_HYDROXY_ACID_DH_1"/>
    <property type="match status" value="1"/>
</dbReference>
<dbReference type="SUPFAM" id="SSF51395">
    <property type="entry name" value="FMN-linked oxidoreductases"/>
    <property type="match status" value="1"/>
</dbReference>
<dbReference type="GeneID" id="110984475"/>
<comment type="catalytic activity">
    <reaction evidence="7">
        <text>a (2S)-2-hydroxycarboxylate + O2 = a 2-oxocarboxylate + H2O2</text>
        <dbReference type="Rhea" id="RHEA:16789"/>
        <dbReference type="ChEBI" id="CHEBI:15379"/>
        <dbReference type="ChEBI" id="CHEBI:16240"/>
        <dbReference type="ChEBI" id="CHEBI:35179"/>
        <dbReference type="ChEBI" id="CHEBI:58123"/>
        <dbReference type="EC" id="1.1.3.15"/>
    </reaction>
    <physiologicalReaction direction="left-to-right" evidence="7">
        <dbReference type="Rhea" id="RHEA:16790"/>
    </physiologicalReaction>
</comment>
<comment type="catalytic activity">
    <reaction evidence="8">
        <text>2-hydroxyoctanoate + O2 = 2-oxooctanoate + H2O2</text>
        <dbReference type="Rhea" id="RHEA:67940"/>
        <dbReference type="ChEBI" id="CHEBI:15379"/>
        <dbReference type="ChEBI" id="CHEBI:16240"/>
        <dbReference type="ChEBI" id="CHEBI:133514"/>
        <dbReference type="ChEBI" id="CHEBI:176689"/>
    </reaction>
    <physiologicalReaction direction="left-to-right" evidence="8">
        <dbReference type="Rhea" id="RHEA:67941"/>
    </physiologicalReaction>
</comment>
<dbReference type="OMA" id="ISGYQDP"/>
<feature type="binding site" evidence="10">
    <location>
        <begin position="308"/>
        <end position="309"/>
    </location>
    <ligand>
        <name>FMN</name>
        <dbReference type="ChEBI" id="CHEBI:58210"/>
    </ligand>
</feature>
<feature type="active site" description="Proton acceptor" evidence="9">
    <location>
        <position position="253"/>
    </location>
</feature>
<dbReference type="InterPro" id="IPR012133">
    <property type="entry name" value="Alpha-hydoxy_acid_DH_FMN"/>
</dbReference>
<gene>
    <name evidence="13" type="primary">LOC110984475</name>
</gene>
<proteinExistence type="inferred from homology"/>
<feature type="domain" description="FMN hydroxy acid dehydrogenase" evidence="11">
    <location>
        <begin position="1"/>
        <end position="375"/>
    </location>
</feature>
<feature type="binding site" evidence="10">
    <location>
        <position position="229"/>
    </location>
    <ligand>
        <name>FMN</name>
        <dbReference type="ChEBI" id="CHEBI:58210"/>
    </ligand>
</feature>
<dbReference type="CDD" id="cd02809">
    <property type="entry name" value="alpha_hydroxyacid_oxid_FMN"/>
    <property type="match status" value="1"/>
</dbReference>
<protein>
    <recommendedName>
        <fullName evidence="2">(S)-2-hydroxy-acid oxidase</fullName>
        <ecNumber evidence="2">1.1.3.15</ecNumber>
    </recommendedName>
</protein>
<feature type="binding site" evidence="10">
    <location>
        <position position="175"/>
    </location>
    <ligand>
        <name>glyoxylate</name>
        <dbReference type="ChEBI" id="CHEBI:36655"/>
    </ligand>
</feature>
<evidence type="ECO:0000313" key="13">
    <source>
        <dbReference type="RefSeq" id="XP_022100392.1"/>
    </source>
</evidence>
<comment type="cofactor">
    <cofactor evidence="1">
        <name>FMN</name>
        <dbReference type="ChEBI" id="CHEBI:58210"/>
    </cofactor>
</comment>
<feature type="binding site" evidence="10">
    <location>
        <position position="166"/>
    </location>
    <ligand>
        <name>FMN</name>
        <dbReference type="ChEBI" id="CHEBI:58210"/>
    </ligand>
</feature>
<accession>A0A8B7Z610</accession>
<dbReference type="Gene3D" id="3.20.20.70">
    <property type="entry name" value="Aldolase class I"/>
    <property type="match status" value="1"/>
</dbReference>
<sequence length="377" mass="41232">MTSKPLILQDFEPYLKKKVPGTWWEYFQRGADAQQTLADNVLAFQKYRLRPRCLRDVSKRDLSTTILGHRLDFPVGVCPTAFQGMVHPEGDVAMAKGVASVGSAMALSIYSSNDLEDVTAPLSSEIPLFQQLNVFCDRQTLERTVEYTKHIIKRAEKAGLKGIVLTVDQPVRGRRLAEPIFIPPYIKCPLISLPNDPHFHSKNLSFDASMTWDDIEWLRSMTSLPIILKGILTAEDAKEAVRRGASAIWVSNHGGRQLDGVSASIDALPEVVDAVRGSDIEVYLDGGIRQGTDVLKALALGARAVFIGRPALWGLAYDVGLTITLSLCKHVLEQGAAGVTQVLEILRDELSRAMALSGCASVADITSDLVKMPSHGV</sequence>
<keyword evidence="3 10" id="KW-0285">Flavoprotein</keyword>
<dbReference type="PANTHER" id="PTHR10578:SF107">
    <property type="entry name" value="2-HYDROXYACID OXIDASE 1"/>
    <property type="match status" value="1"/>
</dbReference>
<evidence type="ECO:0000256" key="2">
    <source>
        <dbReference type="ARBA" id="ARBA00013087"/>
    </source>
</evidence>
<feature type="binding site" evidence="10">
    <location>
        <position position="108"/>
    </location>
    <ligand>
        <name>FMN</name>
        <dbReference type="ChEBI" id="CHEBI:58210"/>
    </ligand>
</feature>
<dbReference type="RefSeq" id="XP_022100392.1">
    <property type="nucleotide sequence ID" value="XM_022244700.1"/>
</dbReference>
<dbReference type="InterPro" id="IPR013785">
    <property type="entry name" value="Aldolase_TIM"/>
</dbReference>
<dbReference type="GO" id="GO:0003973">
    <property type="term" value="F:(S)-2-hydroxy-acid oxidase activity"/>
    <property type="evidence" value="ECO:0007669"/>
    <property type="project" value="UniProtKB-EC"/>
</dbReference>
<evidence type="ECO:0000256" key="7">
    <source>
        <dbReference type="ARBA" id="ARBA00029325"/>
    </source>
</evidence>
<organism evidence="12 13">
    <name type="scientific">Acanthaster planci</name>
    <name type="common">Crown-of-thorns starfish</name>
    <dbReference type="NCBI Taxonomy" id="133434"/>
    <lineage>
        <taxon>Eukaryota</taxon>
        <taxon>Metazoa</taxon>
        <taxon>Echinodermata</taxon>
        <taxon>Eleutherozoa</taxon>
        <taxon>Asterozoa</taxon>
        <taxon>Asteroidea</taxon>
        <taxon>Valvatacea</taxon>
        <taxon>Valvatida</taxon>
        <taxon>Acanthasteridae</taxon>
        <taxon>Acanthaster</taxon>
    </lineage>
</organism>
<evidence type="ECO:0000256" key="4">
    <source>
        <dbReference type="ARBA" id="ARBA00022643"/>
    </source>
</evidence>
<evidence type="ECO:0000256" key="5">
    <source>
        <dbReference type="ARBA" id="ARBA00023002"/>
    </source>
</evidence>
<feature type="binding site" evidence="10">
    <location>
        <position position="26"/>
    </location>
    <ligand>
        <name>glyoxylate</name>
        <dbReference type="ChEBI" id="CHEBI:36655"/>
    </ligand>
</feature>
<dbReference type="GO" id="GO:0005777">
    <property type="term" value="C:peroxisome"/>
    <property type="evidence" value="ECO:0007669"/>
    <property type="project" value="UniProtKB-ARBA"/>
</dbReference>
<evidence type="ECO:0000256" key="9">
    <source>
        <dbReference type="PIRSR" id="PIRSR000138-1"/>
    </source>
</evidence>
<dbReference type="InterPro" id="IPR000262">
    <property type="entry name" value="FMN-dep_DH"/>
</dbReference>
<name>A0A8B7Z610_ACAPL</name>
<dbReference type="InterPro" id="IPR008259">
    <property type="entry name" value="FMN_hydac_DH_AS"/>
</dbReference>
<evidence type="ECO:0000256" key="6">
    <source>
        <dbReference type="ARBA" id="ARBA00024042"/>
    </source>
</evidence>
<dbReference type="PANTHER" id="PTHR10578">
    <property type="entry name" value="S -2-HYDROXY-ACID OXIDASE-RELATED"/>
    <property type="match status" value="1"/>
</dbReference>
<feature type="binding site" evidence="10">
    <location>
        <position position="253"/>
    </location>
    <ligand>
        <name>glyoxylate</name>
        <dbReference type="ChEBI" id="CHEBI:36655"/>
    </ligand>
</feature>
<evidence type="ECO:0000256" key="10">
    <source>
        <dbReference type="PIRSR" id="PIRSR000138-2"/>
    </source>
</evidence>
<evidence type="ECO:0000313" key="12">
    <source>
        <dbReference type="Proteomes" id="UP000694845"/>
    </source>
</evidence>
<dbReference type="Pfam" id="PF01070">
    <property type="entry name" value="FMN_dh"/>
    <property type="match status" value="1"/>
</dbReference>
<evidence type="ECO:0000256" key="1">
    <source>
        <dbReference type="ARBA" id="ARBA00001917"/>
    </source>
</evidence>
<keyword evidence="4 10" id="KW-0288">FMN</keyword>
<dbReference type="KEGG" id="aplc:110984475"/>
<dbReference type="PIRSF" id="PIRSF000138">
    <property type="entry name" value="Al-hdrx_acd_dh"/>
    <property type="match status" value="1"/>
</dbReference>
<feature type="binding site" evidence="10">
    <location>
        <begin position="285"/>
        <end position="289"/>
    </location>
    <ligand>
        <name>FMN</name>
        <dbReference type="ChEBI" id="CHEBI:58210"/>
    </ligand>
</feature>
<evidence type="ECO:0000256" key="3">
    <source>
        <dbReference type="ARBA" id="ARBA00022630"/>
    </source>
</evidence>
<evidence type="ECO:0000259" key="11">
    <source>
        <dbReference type="PROSITE" id="PS51349"/>
    </source>
</evidence>
<evidence type="ECO:0000256" key="8">
    <source>
        <dbReference type="ARBA" id="ARBA00029327"/>
    </source>
</evidence>
<feature type="binding site" evidence="10">
    <location>
        <position position="131"/>
    </location>
    <ligand>
        <name>FMN</name>
        <dbReference type="ChEBI" id="CHEBI:58210"/>
    </ligand>
</feature>
<reference evidence="13" key="1">
    <citation type="submission" date="2025-08" db="UniProtKB">
        <authorList>
            <consortium name="RefSeq"/>
        </authorList>
    </citation>
    <scope>IDENTIFICATION</scope>
</reference>
<feature type="binding site" evidence="10">
    <location>
        <begin position="79"/>
        <end position="81"/>
    </location>
    <ligand>
        <name>FMN</name>
        <dbReference type="ChEBI" id="CHEBI:58210"/>
    </ligand>
</feature>
<dbReference type="PROSITE" id="PS51349">
    <property type="entry name" value="FMN_HYDROXY_ACID_DH_2"/>
    <property type="match status" value="1"/>
</dbReference>
<dbReference type="Proteomes" id="UP000694845">
    <property type="component" value="Unplaced"/>
</dbReference>
<keyword evidence="5" id="KW-0560">Oxidoreductase</keyword>
<dbReference type="FunFam" id="3.20.20.70:FF:000056">
    <property type="entry name" value="hydroxyacid oxidase 2"/>
    <property type="match status" value="1"/>
</dbReference>
<comment type="similarity">
    <text evidence="6">Belongs to the FMN-dependent alpha-hydroxy acid dehydrogenase family.</text>
</comment>
<dbReference type="GO" id="GO:0010181">
    <property type="term" value="F:FMN binding"/>
    <property type="evidence" value="ECO:0007669"/>
    <property type="project" value="InterPro"/>
</dbReference>
<feature type="binding site" evidence="10">
    <location>
        <position position="256"/>
    </location>
    <ligand>
        <name>glyoxylate</name>
        <dbReference type="ChEBI" id="CHEBI:36655"/>
    </ligand>
</feature>
<feature type="binding site" evidence="10">
    <location>
        <position position="251"/>
    </location>
    <ligand>
        <name>FMN</name>
        <dbReference type="ChEBI" id="CHEBI:58210"/>
    </ligand>
</feature>
<dbReference type="EC" id="1.1.3.15" evidence="2"/>